<accession>A0A0F9IFD6</accession>
<evidence type="ECO:0000313" key="1">
    <source>
        <dbReference type="EMBL" id="KKM26316.1"/>
    </source>
</evidence>
<dbReference type="EMBL" id="LAZR01012538">
    <property type="protein sequence ID" value="KKM26316.1"/>
    <property type="molecule type" value="Genomic_DNA"/>
</dbReference>
<organism evidence="1">
    <name type="scientific">marine sediment metagenome</name>
    <dbReference type="NCBI Taxonomy" id="412755"/>
    <lineage>
        <taxon>unclassified sequences</taxon>
        <taxon>metagenomes</taxon>
        <taxon>ecological metagenomes</taxon>
    </lineage>
</organism>
<reference evidence="1" key="1">
    <citation type="journal article" date="2015" name="Nature">
        <title>Complex archaea that bridge the gap between prokaryotes and eukaryotes.</title>
        <authorList>
            <person name="Spang A."/>
            <person name="Saw J.H."/>
            <person name="Jorgensen S.L."/>
            <person name="Zaremba-Niedzwiedzka K."/>
            <person name="Martijn J."/>
            <person name="Lind A.E."/>
            <person name="van Eijk R."/>
            <person name="Schleper C."/>
            <person name="Guy L."/>
            <person name="Ettema T.J."/>
        </authorList>
    </citation>
    <scope>NUCLEOTIDE SEQUENCE</scope>
</reference>
<gene>
    <name evidence="1" type="ORF">LCGC14_1585960</name>
</gene>
<protein>
    <submittedName>
        <fullName evidence="1">Uncharacterized protein</fullName>
    </submittedName>
</protein>
<dbReference type="AlphaFoldDB" id="A0A0F9IFD6"/>
<comment type="caution">
    <text evidence="1">The sequence shown here is derived from an EMBL/GenBank/DDBJ whole genome shotgun (WGS) entry which is preliminary data.</text>
</comment>
<sequence length="50" mass="5518">MKPKGVLHHPREINSRRRSYGRTIRNRYATRLPMVGLVAVVATATDTGGG</sequence>
<name>A0A0F9IFD6_9ZZZZ</name>
<proteinExistence type="predicted"/>